<dbReference type="AlphaFoldDB" id="A0AA88VC00"/>
<keyword evidence="4" id="KW-1185">Reference proteome</keyword>
<dbReference type="PROSITE" id="PS51375">
    <property type="entry name" value="PPR"/>
    <property type="match status" value="1"/>
</dbReference>
<dbReference type="FunFam" id="1.25.40.10:FF:000073">
    <property type="entry name" value="Pentatricopeptide repeat-containing protein chloroplastic"/>
    <property type="match status" value="1"/>
</dbReference>
<accession>A0AA88VC00</accession>
<evidence type="ECO:0000313" key="3">
    <source>
        <dbReference type="EMBL" id="KAK3004299.1"/>
    </source>
</evidence>
<dbReference type="EMBL" id="JAVXUP010002278">
    <property type="protein sequence ID" value="KAK3004299.1"/>
    <property type="molecule type" value="Genomic_DNA"/>
</dbReference>
<dbReference type="InterPro" id="IPR046960">
    <property type="entry name" value="PPR_At4g14850-like_plant"/>
</dbReference>
<keyword evidence="1" id="KW-0677">Repeat</keyword>
<reference evidence="3" key="1">
    <citation type="submission" date="2022-12" db="EMBL/GenBank/DDBJ databases">
        <title>Draft genome assemblies for two species of Escallonia (Escalloniales).</title>
        <authorList>
            <person name="Chanderbali A."/>
            <person name="Dervinis C."/>
            <person name="Anghel I."/>
            <person name="Soltis D."/>
            <person name="Soltis P."/>
            <person name="Zapata F."/>
        </authorList>
    </citation>
    <scope>NUCLEOTIDE SEQUENCE</scope>
    <source>
        <strain evidence="3">UCBG64.0493</strain>
        <tissue evidence="3">Leaf</tissue>
    </source>
</reference>
<dbReference type="Gene3D" id="1.25.40.10">
    <property type="entry name" value="Tetratricopeptide repeat domain"/>
    <property type="match status" value="1"/>
</dbReference>
<evidence type="ECO:0000313" key="4">
    <source>
        <dbReference type="Proteomes" id="UP001188597"/>
    </source>
</evidence>
<name>A0AA88VC00_9ASTE</name>
<dbReference type="InterPro" id="IPR002885">
    <property type="entry name" value="PPR_rpt"/>
</dbReference>
<dbReference type="InterPro" id="IPR011990">
    <property type="entry name" value="TPR-like_helical_dom_sf"/>
</dbReference>
<proteinExistence type="predicted"/>
<organism evidence="3 4">
    <name type="scientific">Escallonia herrerae</name>
    <dbReference type="NCBI Taxonomy" id="1293975"/>
    <lineage>
        <taxon>Eukaryota</taxon>
        <taxon>Viridiplantae</taxon>
        <taxon>Streptophyta</taxon>
        <taxon>Embryophyta</taxon>
        <taxon>Tracheophyta</taxon>
        <taxon>Spermatophyta</taxon>
        <taxon>Magnoliopsida</taxon>
        <taxon>eudicotyledons</taxon>
        <taxon>Gunneridae</taxon>
        <taxon>Pentapetalae</taxon>
        <taxon>asterids</taxon>
        <taxon>campanulids</taxon>
        <taxon>Escalloniales</taxon>
        <taxon>Escalloniaceae</taxon>
        <taxon>Escallonia</taxon>
    </lineage>
</organism>
<evidence type="ECO:0000256" key="2">
    <source>
        <dbReference type="PROSITE-ProRule" id="PRU00708"/>
    </source>
</evidence>
<gene>
    <name evidence="3" type="ORF">RJ639_018395</name>
</gene>
<dbReference type="Proteomes" id="UP001188597">
    <property type="component" value="Unassembled WGS sequence"/>
</dbReference>
<sequence length="169" mass="18407">MIEQGIKPSSTTFSSLLMACSISGNLWHGKVTHGYIMRNVIEADIFINGSLVDLYFKCGSIVSAEFAFKGMPRTNVVAWNIMISGYVSVGCDFEALGVFSEMENAEVKPNAITFTSVLVACSRLAALEQGKELGIIAPIQAVGTSFVVCLSEERGTRPYLWKRQGKALR</sequence>
<evidence type="ECO:0008006" key="5">
    <source>
        <dbReference type="Google" id="ProtNLM"/>
    </source>
</evidence>
<dbReference type="NCBIfam" id="TIGR00756">
    <property type="entry name" value="PPR"/>
    <property type="match status" value="1"/>
</dbReference>
<dbReference type="GO" id="GO:0009451">
    <property type="term" value="P:RNA modification"/>
    <property type="evidence" value="ECO:0007669"/>
    <property type="project" value="InterPro"/>
</dbReference>
<evidence type="ECO:0000256" key="1">
    <source>
        <dbReference type="ARBA" id="ARBA00022737"/>
    </source>
</evidence>
<dbReference type="PROSITE" id="PS51257">
    <property type="entry name" value="PROKAR_LIPOPROTEIN"/>
    <property type="match status" value="1"/>
</dbReference>
<protein>
    <recommendedName>
        <fullName evidence="5">Pentatricopeptide repeat-containing protein</fullName>
    </recommendedName>
</protein>
<comment type="caution">
    <text evidence="3">The sequence shown here is derived from an EMBL/GenBank/DDBJ whole genome shotgun (WGS) entry which is preliminary data.</text>
</comment>
<feature type="repeat" description="PPR" evidence="2">
    <location>
        <begin position="75"/>
        <end position="109"/>
    </location>
</feature>
<dbReference type="PANTHER" id="PTHR47926:SF347">
    <property type="entry name" value="PENTATRICOPEPTIDE REPEAT-CONTAINING PROTEIN"/>
    <property type="match status" value="1"/>
</dbReference>
<dbReference type="GO" id="GO:0003723">
    <property type="term" value="F:RNA binding"/>
    <property type="evidence" value="ECO:0007669"/>
    <property type="project" value="InterPro"/>
</dbReference>
<dbReference type="PANTHER" id="PTHR47926">
    <property type="entry name" value="PENTATRICOPEPTIDE REPEAT-CONTAINING PROTEIN"/>
    <property type="match status" value="1"/>
</dbReference>
<dbReference type="Pfam" id="PF13041">
    <property type="entry name" value="PPR_2"/>
    <property type="match status" value="1"/>
</dbReference>